<protein>
    <submittedName>
        <fullName evidence="2">Nucleotide pyrophosphohydrolase</fullName>
    </submittedName>
</protein>
<dbReference type="OrthoDB" id="85269at2157"/>
<dbReference type="EMBL" id="CP026309">
    <property type="protein sequence ID" value="AUV82357.1"/>
    <property type="molecule type" value="Genomic_DNA"/>
</dbReference>
<dbReference type="GeneID" id="35592920"/>
<feature type="domain" description="NTP pyrophosphohydrolase MazG-like" evidence="1">
    <location>
        <begin position="26"/>
        <end position="90"/>
    </location>
</feature>
<dbReference type="SUPFAM" id="SSF101386">
    <property type="entry name" value="all-alpha NTP pyrophosphatases"/>
    <property type="match status" value="1"/>
</dbReference>
<reference evidence="2 3" key="1">
    <citation type="submission" date="2018-01" db="EMBL/GenBank/DDBJ databases">
        <title>Complete genome sequence of Salinigranum rubrum GX10T, an extremely halophilic archaeon isolated from a marine solar saltern.</title>
        <authorList>
            <person name="Han S."/>
        </authorList>
    </citation>
    <scope>NUCLEOTIDE SEQUENCE [LARGE SCALE GENOMIC DNA]</scope>
    <source>
        <strain evidence="2 3">GX10</strain>
    </source>
</reference>
<dbReference type="InterPro" id="IPR004518">
    <property type="entry name" value="MazG-like_dom"/>
</dbReference>
<evidence type="ECO:0000313" key="2">
    <source>
        <dbReference type="EMBL" id="AUV82357.1"/>
    </source>
</evidence>
<dbReference type="RefSeq" id="WP_103426046.1">
    <property type="nucleotide sequence ID" value="NZ_CP026309.1"/>
</dbReference>
<dbReference type="GO" id="GO:0016787">
    <property type="term" value="F:hydrolase activity"/>
    <property type="evidence" value="ECO:0007669"/>
    <property type="project" value="UniProtKB-KW"/>
</dbReference>
<dbReference type="Pfam" id="PF03819">
    <property type="entry name" value="MazG"/>
    <property type="match status" value="1"/>
</dbReference>
<dbReference type="Gene3D" id="1.10.287.1080">
    <property type="entry name" value="MazG-like"/>
    <property type="match status" value="1"/>
</dbReference>
<dbReference type="Proteomes" id="UP000236584">
    <property type="component" value="Chromosome"/>
</dbReference>
<evidence type="ECO:0000259" key="1">
    <source>
        <dbReference type="Pfam" id="PF03819"/>
    </source>
</evidence>
<proteinExistence type="predicted"/>
<accession>A0A2I8VKA2</accession>
<dbReference type="KEGG" id="srub:C2R22_12475"/>
<keyword evidence="2" id="KW-0378">Hydrolase</keyword>
<organism evidence="2 3">
    <name type="scientific">Salinigranum rubrum</name>
    <dbReference type="NCBI Taxonomy" id="755307"/>
    <lineage>
        <taxon>Archaea</taxon>
        <taxon>Methanobacteriati</taxon>
        <taxon>Methanobacteriota</taxon>
        <taxon>Stenosarchaea group</taxon>
        <taxon>Halobacteria</taxon>
        <taxon>Halobacteriales</taxon>
        <taxon>Haloferacaceae</taxon>
        <taxon>Salinigranum</taxon>
    </lineage>
</organism>
<dbReference type="CDD" id="cd11523">
    <property type="entry name" value="NTP-PPase"/>
    <property type="match status" value="1"/>
</dbReference>
<gene>
    <name evidence="2" type="ORF">C2R22_12475</name>
</gene>
<sequence length="101" mass="10908">MEEQRRVAAFVERHDIEAPPAFRLLDLVSELGEVAKNATESTDYGDDPEALTLDSDEVGDVLFALLALADSADIDAGDALDEALAKYERRIAENDTPASGE</sequence>
<dbReference type="AlphaFoldDB" id="A0A2I8VKA2"/>
<name>A0A2I8VKA2_9EURY</name>
<keyword evidence="3" id="KW-1185">Reference proteome</keyword>
<evidence type="ECO:0000313" key="3">
    <source>
        <dbReference type="Proteomes" id="UP000236584"/>
    </source>
</evidence>